<protein>
    <submittedName>
        <fullName evidence="2">Uncharacterized protein</fullName>
    </submittedName>
</protein>
<feature type="region of interest" description="Disordered" evidence="1">
    <location>
        <begin position="58"/>
        <end position="85"/>
    </location>
</feature>
<comment type="caution">
    <text evidence="2">The sequence shown here is derived from an EMBL/GenBank/DDBJ whole genome shotgun (WGS) entry which is preliminary data.</text>
</comment>
<accession>A0A6H9SVV6</accession>
<name>A0A6H9SVV6_9BURK</name>
<evidence type="ECO:0000256" key="1">
    <source>
        <dbReference type="SAM" id="MobiDB-lite"/>
    </source>
</evidence>
<evidence type="ECO:0000313" key="2">
    <source>
        <dbReference type="EMBL" id="KAB0636589.1"/>
    </source>
</evidence>
<gene>
    <name evidence="2" type="ORF">F7R21_22480</name>
</gene>
<evidence type="ECO:0000313" key="3">
    <source>
        <dbReference type="Proteomes" id="UP000430232"/>
    </source>
</evidence>
<organism evidence="2 3">
    <name type="scientific">Burkholderia latens</name>
    <dbReference type="NCBI Taxonomy" id="488446"/>
    <lineage>
        <taxon>Bacteria</taxon>
        <taxon>Pseudomonadati</taxon>
        <taxon>Pseudomonadota</taxon>
        <taxon>Betaproteobacteria</taxon>
        <taxon>Burkholderiales</taxon>
        <taxon>Burkholderiaceae</taxon>
        <taxon>Burkholderia</taxon>
        <taxon>Burkholderia cepacia complex</taxon>
    </lineage>
</organism>
<dbReference type="EMBL" id="VZOJ01000071">
    <property type="protein sequence ID" value="KAB0636589.1"/>
    <property type="molecule type" value="Genomic_DNA"/>
</dbReference>
<dbReference type="RefSeq" id="WP_151066309.1">
    <property type="nucleotide sequence ID" value="NZ_CABVPL010000043.1"/>
</dbReference>
<dbReference type="GeneID" id="99792037"/>
<dbReference type="AlphaFoldDB" id="A0A6H9SVV6"/>
<sequence>MDSQLARINQPVLFNIHLLLLRPLHGNFFTNWSLLFYANRHGRMAPQIRERRFMEIKRQPNLTAPPGRGNPPASEQRVHRRNNRISIVPHVDSLTTTV</sequence>
<keyword evidence="3" id="KW-1185">Reference proteome</keyword>
<proteinExistence type="predicted"/>
<reference evidence="2 3" key="1">
    <citation type="submission" date="2019-09" db="EMBL/GenBank/DDBJ databases">
        <title>Draft genome sequences of 48 bacterial type strains from the CCUG.</title>
        <authorList>
            <person name="Tunovic T."/>
            <person name="Pineiro-Iglesias B."/>
            <person name="Unosson C."/>
            <person name="Inganas E."/>
            <person name="Ohlen M."/>
            <person name="Cardew S."/>
            <person name="Jensie-Markopoulos S."/>
            <person name="Salva-Serra F."/>
            <person name="Jaen-Luchoro D."/>
            <person name="Karlsson R."/>
            <person name="Svensson-Stadler L."/>
            <person name="Chun J."/>
            <person name="Moore E."/>
        </authorList>
    </citation>
    <scope>NUCLEOTIDE SEQUENCE [LARGE SCALE GENOMIC DNA]</scope>
    <source>
        <strain evidence="2 3">CCUG 54555</strain>
    </source>
</reference>
<dbReference type="Proteomes" id="UP000430232">
    <property type="component" value="Unassembled WGS sequence"/>
</dbReference>